<dbReference type="EMBL" id="BMOF01000069">
    <property type="protein sequence ID" value="GGK07906.1"/>
    <property type="molecule type" value="Genomic_DNA"/>
</dbReference>
<name>A0A8J3BE20_9BACI</name>
<dbReference type="AlphaFoldDB" id="A0A8J3BE20"/>
<dbReference type="GO" id="GO:0046933">
    <property type="term" value="F:proton-transporting ATP synthase activity, rotational mechanism"/>
    <property type="evidence" value="ECO:0007669"/>
    <property type="project" value="UniProtKB-UniRule"/>
</dbReference>
<keyword evidence="4 8" id="KW-0406">Ion transport</keyword>
<sequence length="184" mass="20473">MTSGVVAKRYARALFDVAAERNRLDAVEEQLEEIVQLFRTNREFHRFLTHPLIPAEEKKAFIDRLAGGAWVEELRNLLHLLIDRGRMNALPAIAEVYRRLASEARGVVDAEVTTAVPLGQEAQEAIADRLGRAIGKRVRVTSVVDPAILGGLVVRVGNRVIDGSVRSQLNRFQQTLVRTGSQVQ</sequence>
<dbReference type="PANTHER" id="PTHR11910">
    <property type="entry name" value="ATP SYNTHASE DELTA CHAIN"/>
    <property type="match status" value="1"/>
</dbReference>
<dbReference type="InterPro" id="IPR020781">
    <property type="entry name" value="ATPase_OSCP/d_CS"/>
</dbReference>
<accession>A0A8J3BE20</accession>
<comment type="caution">
    <text evidence="9">The sequence shown here is derived from an EMBL/GenBank/DDBJ whole genome shotgun (WGS) entry which is preliminary data.</text>
</comment>
<keyword evidence="7 8" id="KW-0066">ATP synthesis</keyword>
<evidence type="ECO:0000256" key="7">
    <source>
        <dbReference type="ARBA" id="ARBA00023310"/>
    </source>
</evidence>
<dbReference type="NCBIfam" id="TIGR01145">
    <property type="entry name" value="ATP_synt_delta"/>
    <property type="match status" value="1"/>
</dbReference>
<dbReference type="NCBIfam" id="NF004402">
    <property type="entry name" value="PRK05758.2-2"/>
    <property type="match status" value="1"/>
</dbReference>
<keyword evidence="5 8" id="KW-0472">Membrane</keyword>
<keyword evidence="2 8" id="KW-0813">Transport</keyword>
<keyword evidence="3 8" id="KW-0375">Hydrogen ion transport</keyword>
<dbReference type="InterPro" id="IPR000711">
    <property type="entry name" value="ATPase_OSCP/dsu"/>
</dbReference>
<dbReference type="InterPro" id="IPR026015">
    <property type="entry name" value="ATP_synth_OSCP/delta_N_sf"/>
</dbReference>
<comment type="function">
    <text evidence="8">This protein is part of the stalk that links CF(0) to CF(1). It either transmits conformational changes from CF(0) to CF(1) or is implicated in proton conduction.</text>
</comment>
<comment type="subcellular location">
    <subcellularLocation>
        <location evidence="8">Cell membrane</location>
        <topology evidence="8">Peripheral membrane protein</topology>
    </subcellularLocation>
    <subcellularLocation>
        <location evidence="1">Membrane</location>
    </subcellularLocation>
</comment>
<dbReference type="Gene3D" id="1.10.520.20">
    <property type="entry name" value="N-terminal domain of the delta subunit of the F1F0-ATP synthase"/>
    <property type="match status" value="1"/>
</dbReference>
<reference evidence="9" key="1">
    <citation type="journal article" date="2014" name="Int. J. Syst. Evol. Microbiol.">
        <title>Complete genome sequence of Corynebacterium casei LMG S-19264T (=DSM 44701T), isolated from a smear-ripened cheese.</title>
        <authorList>
            <consortium name="US DOE Joint Genome Institute (JGI-PGF)"/>
            <person name="Walter F."/>
            <person name="Albersmeier A."/>
            <person name="Kalinowski J."/>
            <person name="Ruckert C."/>
        </authorList>
    </citation>
    <scope>NUCLEOTIDE SEQUENCE</scope>
    <source>
        <strain evidence="9">JCM 14719</strain>
    </source>
</reference>
<evidence type="ECO:0000256" key="6">
    <source>
        <dbReference type="ARBA" id="ARBA00023196"/>
    </source>
</evidence>
<dbReference type="PROSITE" id="PS00389">
    <property type="entry name" value="ATPASE_DELTA"/>
    <property type="match status" value="1"/>
</dbReference>
<keyword evidence="10" id="KW-1185">Reference proteome</keyword>
<evidence type="ECO:0000256" key="4">
    <source>
        <dbReference type="ARBA" id="ARBA00023065"/>
    </source>
</evidence>
<dbReference type="GO" id="GO:0005886">
    <property type="term" value="C:plasma membrane"/>
    <property type="evidence" value="ECO:0007669"/>
    <property type="project" value="UniProtKB-SubCell"/>
</dbReference>
<dbReference type="SUPFAM" id="SSF47928">
    <property type="entry name" value="N-terminal domain of the delta subunit of the F1F0-ATP synthase"/>
    <property type="match status" value="1"/>
</dbReference>
<evidence type="ECO:0000313" key="9">
    <source>
        <dbReference type="EMBL" id="GGK07906.1"/>
    </source>
</evidence>
<protein>
    <recommendedName>
        <fullName evidence="8">ATP synthase subunit delta</fullName>
    </recommendedName>
    <alternativeName>
        <fullName evidence="8">ATP synthase F(1) sector subunit delta</fullName>
    </alternativeName>
    <alternativeName>
        <fullName evidence="8">F-type ATPase subunit delta</fullName>
        <shortName evidence="8">F-ATPase subunit delta</shortName>
    </alternativeName>
</protein>
<evidence type="ECO:0000256" key="5">
    <source>
        <dbReference type="ARBA" id="ARBA00023136"/>
    </source>
</evidence>
<keyword evidence="8" id="KW-1003">Cell membrane</keyword>
<gene>
    <name evidence="8 9" type="primary">atpH</name>
    <name evidence="9" type="ORF">GCM10007043_22460</name>
</gene>
<dbReference type="Pfam" id="PF00213">
    <property type="entry name" value="OSCP"/>
    <property type="match status" value="1"/>
</dbReference>
<proteinExistence type="inferred from homology"/>
<organism evidence="9 10">
    <name type="scientific">Calditerricola satsumensis</name>
    <dbReference type="NCBI Taxonomy" id="373054"/>
    <lineage>
        <taxon>Bacteria</taxon>
        <taxon>Bacillati</taxon>
        <taxon>Bacillota</taxon>
        <taxon>Bacilli</taxon>
        <taxon>Bacillales</taxon>
        <taxon>Bacillaceae</taxon>
        <taxon>Calditerricola</taxon>
    </lineage>
</organism>
<comment type="function">
    <text evidence="8">F(1)F(0) ATP synthase produces ATP from ADP in the presence of a proton or sodium gradient. F-type ATPases consist of two structural domains, F(1) containing the extramembraneous catalytic core and F(0) containing the membrane proton channel, linked together by a central stalk and a peripheral stalk. During catalysis, ATP synthesis in the catalytic domain of F(1) is coupled via a rotary mechanism of the central stalk subunits to proton translocation.</text>
</comment>
<evidence type="ECO:0000256" key="3">
    <source>
        <dbReference type="ARBA" id="ARBA00022781"/>
    </source>
</evidence>
<keyword evidence="6 8" id="KW-0139">CF(1)</keyword>
<dbReference type="GO" id="GO:0045259">
    <property type="term" value="C:proton-transporting ATP synthase complex"/>
    <property type="evidence" value="ECO:0007669"/>
    <property type="project" value="UniProtKB-KW"/>
</dbReference>
<dbReference type="RefSeq" id="WP_054670693.1">
    <property type="nucleotide sequence ID" value="NZ_BMOF01000069.1"/>
</dbReference>
<evidence type="ECO:0000256" key="2">
    <source>
        <dbReference type="ARBA" id="ARBA00022448"/>
    </source>
</evidence>
<evidence type="ECO:0000313" key="10">
    <source>
        <dbReference type="Proteomes" id="UP000637720"/>
    </source>
</evidence>
<dbReference type="HAMAP" id="MF_01416">
    <property type="entry name" value="ATP_synth_delta_bact"/>
    <property type="match status" value="1"/>
</dbReference>
<evidence type="ECO:0000256" key="1">
    <source>
        <dbReference type="ARBA" id="ARBA00004370"/>
    </source>
</evidence>
<dbReference type="Proteomes" id="UP000637720">
    <property type="component" value="Unassembled WGS sequence"/>
</dbReference>
<dbReference type="PRINTS" id="PR00125">
    <property type="entry name" value="ATPASEDELTA"/>
</dbReference>
<evidence type="ECO:0000256" key="8">
    <source>
        <dbReference type="HAMAP-Rule" id="MF_01416"/>
    </source>
</evidence>
<reference evidence="9" key="2">
    <citation type="submission" date="2020-09" db="EMBL/GenBank/DDBJ databases">
        <authorList>
            <person name="Sun Q."/>
            <person name="Ohkuma M."/>
        </authorList>
    </citation>
    <scope>NUCLEOTIDE SEQUENCE</scope>
    <source>
        <strain evidence="9">JCM 14719</strain>
    </source>
</reference>
<dbReference type="NCBIfam" id="NF004403">
    <property type="entry name" value="PRK05758.2-4"/>
    <property type="match status" value="1"/>
</dbReference>
<comment type="similarity">
    <text evidence="8">Belongs to the ATPase delta chain family.</text>
</comment>